<dbReference type="Pfam" id="PF13365">
    <property type="entry name" value="Trypsin_2"/>
    <property type="match status" value="1"/>
</dbReference>
<dbReference type="SMART" id="SM00327">
    <property type="entry name" value="VWA"/>
    <property type="match status" value="1"/>
</dbReference>
<evidence type="ECO:0000313" key="5">
    <source>
        <dbReference type="Proteomes" id="UP000001231"/>
    </source>
</evidence>
<dbReference type="InterPro" id="IPR002035">
    <property type="entry name" value="VWF_A"/>
</dbReference>
<evidence type="ECO:0000313" key="4">
    <source>
        <dbReference type="EMBL" id="ACV26034.1"/>
    </source>
</evidence>
<dbReference type="GO" id="GO:0004252">
    <property type="term" value="F:serine-type endopeptidase activity"/>
    <property type="evidence" value="ECO:0007669"/>
    <property type="project" value="InterPro"/>
</dbReference>
<dbReference type="InterPro" id="IPR051266">
    <property type="entry name" value="CLCR"/>
</dbReference>
<feature type="transmembrane region" description="Helical" evidence="2">
    <location>
        <begin position="939"/>
        <end position="957"/>
    </location>
</feature>
<dbReference type="Gene3D" id="2.40.10.10">
    <property type="entry name" value="Trypsin-like serine proteases"/>
    <property type="match status" value="2"/>
</dbReference>
<keyword evidence="2" id="KW-0472">Membrane</keyword>
<dbReference type="InterPro" id="IPR018114">
    <property type="entry name" value="TRYPSIN_HIS"/>
</dbReference>
<dbReference type="InterPro" id="IPR043504">
    <property type="entry name" value="Peptidase_S1_PA_chymotrypsin"/>
</dbReference>
<dbReference type="PROSITE" id="PS50234">
    <property type="entry name" value="VWFA"/>
    <property type="match status" value="1"/>
</dbReference>
<evidence type="ECO:0000259" key="3">
    <source>
        <dbReference type="PROSITE" id="PS50234"/>
    </source>
</evidence>
<proteinExistence type="predicted"/>
<dbReference type="HOGENOM" id="CLU_308135_0_0_6"/>
<dbReference type="InterPro" id="IPR009003">
    <property type="entry name" value="Peptidase_S1_PA"/>
</dbReference>
<evidence type="ECO:0000256" key="2">
    <source>
        <dbReference type="SAM" id="Phobius"/>
    </source>
</evidence>
<dbReference type="RefSeq" id="WP_012800548.1">
    <property type="nucleotide sequence ID" value="NC_013166.1"/>
</dbReference>
<reference evidence="4 5" key="1">
    <citation type="journal article" date="2009" name="Stand. Genomic Sci.">
        <title>Complete genome sequence of Kangiella koreensis type strain (SW-125).</title>
        <authorList>
            <person name="Han C."/>
            <person name="Sikorski J."/>
            <person name="Lapidus A."/>
            <person name="Nolan M."/>
            <person name="Glavina Del Rio T."/>
            <person name="Tice H."/>
            <person name="Cheng J.F."/>
            <person name="Lucas S."/>
            <person name="Chen F."/>
            <person name="Copeland A."/>
            <person name="Ivanova N."/>
            <person name="Mavromatis K."/>
            <person name="Ovchinnikova G."/>
            <person name="Pati A."/>
            <person name="Bruce D."/>
            <person name="Goodwin L."/>
            <person name="Pitluck S."/>
            <person name="Chen A."/>
            <person name="Palaniappan K."/>
            <person name="Land M."/>
            <person name="Hauser L."/>
            <person name="Chang Y.J."/>
            <person name="Jeffries C.D."/>
            <person name="Chain P."/>
            <person name="Saunders E."/>
            <person name="Brettin T."/>
            <person name="Goker M."/>
            <person name="Tindall B.J."/>
            <person name="Bristow J."/>
            <person name="Eisen J.A."/>
            <person name="Markowitz V."/>
            <person name="Hugenholtz P."/>
            <person name="Kyrpides N.C."/>
            <person name="Klenk H.P."/>
            <person name="Detter J.C."/>
        </authorList>
    </citation>
    <scope>NUCLEOTIDE SEQUENCE [LARGE SCALE GENOMIC DNA]</scope>
    <source>
        <strain evidence="5">DSM 16069 / KCTC 12182 / SW-125</strain>
    </source>
</reference>
<keyword evidence="5" id="KW-1185">Reference proteome</keyword>
<protein>
    <submittedName>
        <fullName evidence="4">von Willebrand factor type A</fullName>
    </submittedName>
</protein>
<dbReference type="InterPro" id="IPR013783">
    <property type="entry name" value="Ig-like_fold"/>
</dbReference>
<dbReference type="PANTHER" id="PTHR10579">
    <property type="entry name" value="CALCIUM-ACTIVATED CHLORIDE CHANNEL REGULATOR"/>
    <property type="match status" value="1"/>
</dbReference>
<dbReference type="SUPFAM" id="SSF53300">
    <property type="entry name" value="vWA-like"/>
    <property type="match status" value="1"/>
</dbReference>
<keyword evidence="2" id="KW-0812">Transmembrane</keyword>
<dbReference type="InParanoid" id="C7R9E3"/>
<evidence type="ECO:0000256" key="1">
    <source>
        <dbReference type="SAM" id="MobiDB-lite"/>
    </source>
</evidence>
<sequence length="958" mass="102146">MSHNTGTVQSVAPAIEIGPDSGQPADSGTTWLHEFSHTPAPGGTKFVMLHFTSADIPAGNRLEVDLGYGTDTFDQSSGDQFWTRPINHTEFPGGIPIRYIADGSASGSVELSEYGRGESLPGDSAGLSNSDPFVLSGSYSEPTYDPFWFCNTPPEWENVECTPGGDIRREVAKSCGMIVTVHGNAVSTCSVTLIGPDTVITAGHCLGDIDNEWPTSSVTFDYQTDCMGNVSGSYNPIFHKVTGYLKYRWADGSGLDYAILKLDIPPGGLGIPVIPMRNSLPSVGEQIFGIHHPNGATKKLAPKHADMETVNSASSSSIGVDIDVSGGSSGSGLFDMMGRYLGVLSYGTDCNLHYCPSPSVLNDIATTPVPVPDQDIMLVIDRSGSMSGDAGTGQSKIDEAKDSASLFVQLVEASAGHRMGLVSFSTSASIDEGIGNLNPGKKNQLIGPAPYSGGAVGGLIPDGWTSIGDGIDKAQSELTGGANPKTILLLTDGLQNTPPMIETATNDIGDTRIHAIGLGTEANLNGGLLSDLTQSTGGAYTRAGDGLELKKFFALAFGDIFEDGTLIDPTFELPRDVEETEAMSFEVCDEEMLTIVAGWDKPEGHLNITARAPNGDTITASTAGIEASSGRTWSFIKIPLPFSGQREGTWSVTFKRPKGSGEFPPPAIPLRYFMNVIASGGPVIRPLNIKRHYYTGESFTPLVRLNYPNGRSIHHGSVKLSVTKPKQSFGNLISKAGLKAPLEIQGDIIPPVQATLLQLEQDAGKPVISYEEEWYDLTQDREVNGNFEHNGPWGREFSNLFTRPGTYTFRCVGHYGHDCKGMRETSWSAYVSTRVDSTATLDSLVVTALDGNKVNIIFTPQDSLGNLLGPGQADNFTLSDVPGSKVLEPVKDNGDGSYSVNIEHDKDSGYQPGIGITQPGRPTVPVTKPDDGSGSSNDWWLWLLIILLLILVIILLLI</sequence>
<accession>C7R9E3</accession>
<feature type="compositionally biased region" description="Polar residues" evidence="1">
    <location>
        <begin position="1"/>
        <end position="10"/>
    </location>
</feature>
<feature type="region of interest" description="Disordered" evidence="1">
    <location>
        <begin position="1"/>
        <end position="25"/>
    </location>
</feature>
<feature type="region of interest" description="Disordered" evidence="1">
    <location>
        <begin position="911"/>
        <end position="930"/>
    </location>
</feature>
<feature type="domain" description="VWFA" evidence="3">
    <location>
        <begin position="375"/>
        <end position="570"/>
    </location>
</feature>
<dbReference type="PANTHER" id="PTHR10579:SF177">
    <property type="entry name" value="CALCIUM-ACTIVATED CHLORIDE CHANNEL REGULATOR 4-LIKE PROTEIN"/>
    <property type="match status" value="1"/>
</dbReference>
<keyword evidence="2" id="KW-1133">Transmembrane helix</keyword>
<dbReference type="CDD" id="cd00198">
    <property type="entry name" value="vWFA"/>
    <property type="match status" value="1"/>
</dbReference>
<dbReference type="Proteomes" id="UP000001231">
    <property type="component" value="Chromosome"/>
</dbReference>
<dbReference type="eggNOG" id="COG2304">
    <property type="taxonomic scope" value="Bacteria"/>
</dbReference>
<dbReference type="GO" id="GO:0006508">
    <property type="term" value="P:proteolysis"/>
    <property type="evidence" value="ECO:0007669"/>
    <property type="project" value="InterPro"/>
</dbReference>
<dbReference type="InterPro" id="IPR036465">
    <property type="entry name" value="vWFA_dom_sf"/>
</dbReference>
<dbReference type="Pfam" id="PF13519">
    <property type="entry name" value="VWA_2"/>
    <property type="match status" value="1"/>
</dbReference>
<dbReference type="AlphaFoldDB" id="C7R9E3"/>
<dbReference type="Gene3D" id="3.40.50.410">
    <property type="entry name" value="von Willebrand factor, type A domain"/>
    <property type="match status" value="1"/>
</dbReference>
<gene>
    <name evidence="4" type="ordered locus">Kkor_0614</name>
</gene>
<dbReference type="STRING" id="523791.Kkor_0614"/>
<dbReference type="EMBL" id="CP001707">
    <property type="protein sequence ID" value="ACV26034.1"/>
    <property type="molecule type" value="Genomic_DNA"/>
</dbReference>
<dbReference type="KEGG" id="kko:Kkor_0614"/>
<organism evidence="4 5">
    <name type="scientific">Kangiella koreensis (strain DSM 16069 / JCM 12317 / KCTC 12182 / SW-125)</name>
    <dbReference type="NCBI Taxonomy" id="523791"/>
    <lineage>
        <taxon>Bacteria</taxon>
        <taxon>Pseudomonadati</taxon>
        <taxon>Pseudomonadota</taxon>
        <taxon>Gammaproteobacteria</taxon>
        <taxon>Kangiellales</taxon>
        <taxon>Kangiellaceae</taxon>
        <taxon>Kangiella</taxon>
    </lineage>
</organism>
<dbReference type="eggNOG" id="COG3591">
    <property type="taxonomic scope" value="Bacteria"/>
</dbReference>
<dbReference type="Gene3D" id="2.60.40.10">
    <property type="entry name" value="Immunoglobulins"/>
    <property type="match status" value="1"/>
</dbReference>
<dbReference type="PROSITE" id="PS00134">
    <property type="entry name" value="TRYPSIN_HIS"/>
    <property type="match status" value="1"/>
</dbReference>
<dbReference type="SUPFAM" id="SSF50494">
    <property type="entry name" value="Trypsin-like serine proteases"/>
    <property type="match status" value="1"/>
</dbReference>
<dbReference type="OrthoDB" id="8481600at2"/>
<name>C7R9E3_KANKD</name>